<comment type="caution">
    <text evidence="8">The sequence shown here is derived from an EMBL/GenBank/DDBJ whole genome shotgun (WGS) entry which is preliminary data.</text>
</comment>
<organism evidence="8 9">
    <name type="scientific">Shewanella nanhaiensis</name>
    <dbReference type="NCBI Taxonomy" id="2864872"/>
    <lineage>
        <taxon>Bacteria</taxon>
        <taxon>Pseudomonadati</taxon>
        <taxon>Pseudomonadota</taxon>
        <taxon>Gammaproteobacteria</taxon>
        <taxon>Alteromonadales</taxon>
        <taxon>Shewanellaceae</taxon>
        <taxon>Shewanella</taxon>
    </lineage>
</organism>
<evidence type="ECO:0000259" key="6">
    <source>
        <dbReference type="Pfam" id="PF04542"/>
    </source>
</evidence>
<evidence type="ECO:0000256" key="4">
    <source>
        <dbReference type="ARBA" id="ARBA00023125"/>
    </source>
</evidence>
<keyword evidence="4" id="KW-0238">DNA-binding</keyword>
<feature type="domain" description="RNA polymerase sigma factor 70 region 4 type 2" evidence="7">
    <location>
        <begin position="94"/>
        <end position="144"/>
    </location>
</feature>
<dbReference type="InterPro" id="IPR013249">
    <property type="entry name" value="RNA_pol_sigma70_r4_t2"/>
</dbReference>
<evidence type="ECO:0000256" key="5">
    <source>
        <dbReference type="ARBA" id="ARBA00023163"/>
    </source>
</evidence>
<proteinExistence type="inferred from homology"/>
<dbReference type="InterPro" id="IPR014284">
    <property type="entry name" value="RNA_pol_sigma-70_dom"/>
</dbReference>
<dbReference type="InterPro" id="IPR013325">
    <property type="entry name" value="RNA_pol_sigma_r2"/>
</dbReference>
<keyword evidence="2" id="KW-0805">Transcription regulation</keyword>
<evidence type="ECO:0000256" key="3">
    <source>
        <dbReference type="ARBA" id="ARBA00023082"/>
    </source>
</evidence>
<dbReference type="SUPFAM" id="SSF88659">
    <property type="entry name" value="Sigma3 and sigma4 domains of RNA polymerase sigma factors"/>
    <property type="match status" value="1"/>
</dbReference>
<dbReference type="InterPro" id="IPR039425">
    <property type="entry name" value="RNA_pol_sigma-70-like"/>
</dbReference>
<keyword evidence="3" id="KW-0731">Sigma factor</keyword>
<dbReference type="InterPro" id="IPR013324">
    <property type="entry name" value="RNA_pol_sigma_r3/r4-like"/>
</dbReference>
<name>A0ABS7E7R6_9GAMM</name>
<comment type="similarity">
    <text evidence="1">Belongs to the sigma-70 factor family. ECF subfamily.</text>
</comment>
<sequence>MLSRELLQGLFRYCFCLTAEQRSAEDLLQTSLEKWIRRGQSVEYSHAYIRKIIRNQFVDDCRRNSAIAFESIEEGAPILLDETCIEELEIQHNLIEHVFELLNTAEREVLYLWAVDGYTASEISQELMQPRGTILSRLHRIKQKVADVSQSSPHKRSGVRV</sequence>
<keyword evidence="5" id="KW-0804">Transcription</keyword>
<dbReference type="Pfam" id="PF08281">
    <property type="entry name" value="Sigma70_r4_2"/>
    <property type="match status" value="1"/>
</dbReference>
<dbReference type="Proteomes" id="UP001195963">
    <property type="component" value="Unassembled WGS sequence"/>
</dbReference>
<dbReference type="PANTHER" id="PTHR43133:SF8">
    <property type="entry name" value="RNA POLYMERASE SIGMA FACTOR HI_1459-RELATED"/>
    <property type="match status" value="1"/>
</dbReference>
<dbReference type="InterPro" id="IPR007627">
    <property type="entry name" value="RNA_pol_sigma70_r2"/>
</dbReference>
<dbReference type="SUPFAM" id="SSF88946">
    <property type="entry name" value="Sigma2 domain of RNA polymerase sigma factors"/>
    <property type="match status" value="1"/>
</dbReference>
<evidence type="ECO:0000259" key="7">
    <source>
        <dbReference type="Pfam" id="PF08281"/>
    </source>
</evidence>
<evidence type="ECO:0000313" key="8">
    <source>
        <dbReference type="EMBL" id="MBW8185067.1"/>
    </source>
</evidence>
<dbReference type="PANTHER" id="PTHR43133">
    <property type="entry name" value="RNA POLYMERASE ECF-TYPE SIGMA FACTO"/>
    <property type="match status" value="1"/>
</dbReference>
<dbReference type="Gene3D" id="1.10.1740.10">
    <property type="match status" value="1"/>
</dbReference>
<dbReference type="NCBIfam" id="TIGR02937">
    <property type="entry name" value="sigma70-ECF"/>
    <property type="match status" value="1"/>
</dbReference>
<gene>
    <name evidence="8" type="ORF">K0625_15505</name>
</gene>
<evidence type="ECO:0000313" key="9">
    <source>
        <dbReference type="Proteomes" id="UP001195963"/>
    </source>
</evidence>
<feature type="domain" description="RNA polymerase sigma-70 region 2" evidence="6">
    <location>
        <begin position="4"/>
        <end position="65"/>
    </location>
</feature>
<evidence type="ECO:0000256" key="2">
    <source>
        <dbReference type="ARBA" id="ARBA00023015"/>
    </source>
</evidence>
<evidence type="ECO:0000256" key="1">
    <source>
        <dbReference type="ARBA" id="ARBA00010641"/>
    </source>
</evidence>
<protein>
    <submittedName>
        <fullName evidence="8">Sigma-70 family RNA polymerase sigma factor</fullName>
    </submittedName>
</protein>
<accession>A0ABS7E7R6</accession>
<dbReference type="EMBL" id="JAHZST010000011">
    <property type="protein sequence ID" value="MBW8185067.1"/>
    <property type="molecule type" value="Genomic_DNA"/>
</dbReference>
<dbReference type="RefSeq" id="WP_220110518.1">
    <property type="nucleotide sequence ID" value="NZ_JAHZST010000011.1"/>
</dbReference>
<dbReference type="InterPro" id="IPR036388">
    <property type="entry name" value="WH-like_DNA-bd_sf"/>
</dbReference>
<keyword evidence="9" id="KW-1185">Reference proteome</keyword>
<reference evidence="8 9" key="1">
    <citation type="submission" date="2021-07" db="EMBL/GenBank/DDBJ databases">
        <title>Shewanella sp. nov, isolated from SCS.</title>
        <authorList>
            <person name="Cao W.R."/>
        </authorList>
    </citation>
    <scope>NUCLEOTIDE SEQUENCE [LARGE SCALE GENOMIC DNA]</scope>
    <source>
        <strain evidence="8 9">NR704-98</strain>
    </source>
</reference>
<dbReference type="Gene3D" id="1.10.10.10">
    <property type="entry name" value="Winged helix-like DNA-binding domain superfamily/Winged helix DNA-binding domain"/>
    <property type="match status" value="1"/>
</dbReference>
<dbReference type="Pfam" id="PF04542">
    <property type="entry name" value="Sigma70_r2"/>
    <property type="match status" value="1"/>
</dbReference>